<dbReference type="Proteomes" id="UP000299102">
    <property type="component" value="Unassembled WGS sequence"/>
</dbReference>
<accession>A0A4C1Y299</accession>
<organism evidence="1 2">
    <name type="scientific">Eumeta variegata</name>
    <name type="common">Bagworm moth</name>
    <name type="synonym">Eumeta japonica</name>
    <dbReference type="NCBI Taxonomy" id="151549"/>
    <lineage>
        <taxon>Eukaryota</taxon>
        <taxon>Metazoa</taxon>
        <taxon>Ecdysozoa</taxon>
        <taxon>Arthropoda</taxon>
        <taxon>Hexapoda</taxon>
        <taxon>Insecta</taxon>
        <taxon>Pterygota</taxon>
        <taxon>Neoptera</taxon>
        <taxon>Endopterygota</taxon>
        <taxon>Lepidoptera</taxon>
        <taxon>Glossata</taxon>
        <taxon>Ditrysia</taxon>
        <taxon>Tineoidea</taxon>
        <taxon>Psychidae</taxon>
        <taxon>Oiketicinae</taxon>
        <taxon>Eumeta</taxon>
    </lineage>
</organism>
<protein>
    <submittedName>
        <fullName evidence="1">Uncharacterized protein</fullName>
    </submittedName>
</protein>
<keyword evidence="2" id="KW-1185">Reference proteome</keyword>
<name>A0A4C1Y299_EUMVA</name>
<sequence>MSSLSILDPIRSGGYLFRLKSCFGVAIKPCPAPPPARRREPTFSDLIKYLIDSLVIERSNREPLASYLEDRVKRRRFRTFSLNWREQSLAAFNPR</sequence>
<evidence type="ECO:0000313" key="1">
    <source>
        <dbReference type="EMBL" id="GBP68659.1"/>
    </source>
</evidence>
<evidence type="ECO:0000313" key="2">
    <source>
        <dbReference type="Proteomes" id="UP000299102"/>
    </source>
</evidence>
<gene>
    <name evidence="1" type="ORF">EVAR_47665_1</name>
</gene>
<dbReference type="AlphaFoldDB" id="A0A4C1Y299"/>
<proteinExistence type="predicted"/>
<comment type="caution">
    <text evidence="1">The sequence shown here is derived from an EMBL/GenBank/DDBJ whole genome shotgun (WGS) entry which is preliminary data.</text>
</comment>
<reference evidence="1 2" key="1">
    <citation type="journal article" date="2019" name="Commun. Biol.">
        <title>The bagworm genome reveals a unique fibroin gene that provides high tensile strength.</title>
        <authorList>
            <person name="Kono N."/>
            <person name="Nakamura H."/>
            <person name="Ohtoshi R."/>
            <person name="Tomita M."/>
            <person name="Numata K."/>
            <person name="Arakawa K."/>
        </authorList>
    </citation>
    <scope>NUCLEOTIDE SEQUENCE [LARGE SCALE GENOMIC DNA]</scope>
</reference>
<dbReference type="EMBL" id="BGZK01001019">
    <property type="protein sequence ID" value="GBP68659.1"/>
    <property type="molecule type" value="Genomic_DNA"/>
</dbReference>